<evidence type="ECO:0000256" key="1">
    <source>
        <dbReference type="ARBA" id="ARBA00010923"/>
    </source>
</evidence>
<keyword evidence="2" id="KW-0680">Restriction system</keyword>
<feature type="domain" description="Type I restriction modification DNA specificity" evidence="4">
    <location>
        <begin position="9"/>
        <end position="172"/>
    </location>
</feature>
<dbReference type="PANTHER" id="PTHR30408:SF13">
    <property type="entry name" value="TYPE I RESTRICTION ENZYME HINDI SPECIFICITY SUBUNIT"/>
    <property type="match status" value="1"/>
</dbReference>
<gene>
    <name evidence="5" type="ORF">A3A21_02925</name>
</gene>
<dbReference type="GO" id="GO:0009307">
    <property type="term" value="P:DNA restriction-modification system"/>
    <property type="evidence" value="ECO:0007669"/>
    <property type="project" value="UniProtKB-KW"/>
</dbReference>
<dbReference type="InterPro" id="IPR044946">
    <property type="entry name" value="Restrct_endonuc_typeI_TRD_sf"/>
</dbReference>
<dbReference type="CDD" id="cd16961">
    <property type="entry name" value="RMtype1_S_TRD-CR_like"/>
    <property type="match status" value="1"/>
</dbReference>
<organism evidence="5 6">
    <name type="scientific">Candidatus Jorgensenbacteria bacterium RIFCSPLOWO2_01_FULL_45_25b</name>
    <dbReference type="NCBI Taxonomy" id="1798471"/>
    <lineage>
        <taxon>Bacteria</taxon>
        <taxon>Candidatus Joergenseniibacteriota</taxon>
    </lineage>
</organism>
<evidence type="ECO:0000256" key="2">
    <source>
        <dbReference type="ARBA" id="ARBA00022747"/>
    </source>
</evidence>
<dbReference type="Gene3D" id="3.90.220.20">
    <property type="entry name" value="DNA methylase specificity domains"/>
    <property type="match status" value="1"/>
</dbReference>
<dbReference type="Proteomes" id="UP000176996">
    <property type="component" value="Unassembled WGS sequence"/>
</dbReference>
<evidence type="ECO:0000313" key="6">
    <source>
        <dbReference type="Proteomes" id="UP000176996"/>
    </source>
</evidence>
<comment type="caution">
    <text evidence="5">The sequence shown here is derived from an EMBL/GenBank/DDBJ whole genome shotgun (WGS) entry which is preliminary data.</text>
</comment>
<evidence type="ECO:0000256" key="3">
    <source>
        <dbReference type="ARBA" id="ARBA00023125"/>
    </source>
</evidence>
<dbReference type="SUPFAM" id="SSF116734">
    <property type="entry name" value="DNA methylase specificity domain"/>
    <property type="match status" value="1"/>
</dbReference>
<reference evidence="5 6" key="1">
    <citation type="journal article" date="2016" name="Nat. Commun.">
        <title>Thousands of microbial genomes shed light on interconnected biogeochemical processes in an aquifer system.</title>
        <authorList>
            <person name="Anantharaman K."/>
            <person name="Brown C.T."/>
            <person name="Hug L.A."/>
            <person name="Sharon I."/>
            <person name="Castelle C.J."/>
            <person name="Probst A.J."/>
            <person name="Thomas B.C."/>
            <person name="Singh A."/>
            <person name="Wilkins M.J."/>
            <person name="Karaoz U."/>
            <person name="Brodie E.L."/>
            <person name="Williams K.H."/>
            <person name="Hubbard S.S."/>
            <person name="Banfield J.F."/>
        </authorList>
    </citation>
    <scope>NUCLEOTIDE SEQUENCE [LARGE SCALE GENOMIC DNA]</scope>
</reference>
<dbReference type="STRING" id="1798471.A3A21_02925"/>
<dbReference type="GO" id="GO:0003677">
    <property type="term" value="F:DNA binding"/>
    <property type="evidence" value="ECO:0007669"/>
    <property type="project" value="UniProtKB-KW"/>
</dbReference>
<comment type="similarity">
    <text evidence="1">Belongs to the type-I restriction system S methylase family.</text>
</comment>
<dbReference type="InterPro" id="IPR000055">
    <property type="entry name" value="Restrct_endonuc_typeI_TRD"/>
</dbReference>
<sequence length="198" mass="22244">MQKTIESKKYAELGELVEFSKETWDQKSIFNDQFPYIEISNIDTSNGEIAKTDYVPVAEAPSRAKMVVREGDIIVSTTRPNRGAITPISKEQDGFIASTGFAILRDLKNSKVLKDYLFVALRTNLSLRQMEQRMTGGNYPAITAEDLKKIKIVLPELKTQEKIVVGVKTIYGKAKRLRQEAESIVISAQKEVAQMILS</sequence>
<evidence type="ECO:0000313" key="5">
    <source>
        <dbReference type="EMBL" id="OGG41673.1"/>
    </source>
</evidence>
<dbReference type="Pfam" id="PF01420">
    <property type="entry name" value="Methylase_S"/>
    <property type="match status" value="1"/>
</dbReference>
<evidence type="ECO:0000259" key="4">
    <source>
        <dbReference type="Pfam" id="PF01420"/>
    </source>
</evidence>
<protein>
    <recommendedName>
        <fullName evidence="4">Type I restriction modification DNA specificity domain-containing protein</fullName>
    </recommendedName>
</protein>
<dbReference type="EMBL" id="MFKK01000011">
    <property type="protein sequence ID" value="OGG41673.1"/>
    <property type="molecule type" value="Genomic_DNA"/>
</dbReference>
<name>A0A1F6BXY2_9BACT</name>
<dbReference type="PANTHER" id="PTHR30408">
    <property type="entry name" value="TYPE-1 RESTRICTION ENZYME ECOKI SPECIFICITY PROTEIN"/>
    <property type="match status" value="1"/>
</dbReference>
<accession>A0A1F6BXY2</accession>
<keyword evidence="3" id="KW-0238">DNA-binding</keyword>
<dbReference type="AlphaFoldDB" id="A0A1F6BXY2"/>
<dbReference type="InterPro" id="IPR052021">
    <property type="entry name" value="Type-I_RS_S_subunit"/>
</dbReference>
<proteinExistence type="inferred from homology"/>